<sequence>EHEMCQYLEWELNVDPVILREFEDMVKKYFIRQLTILTFFPHHPRQLLLLPQLPSHLLQPL</sequence>
<keyword evidence="2" id="KW-1185">Reference proteome</keyword>
<evidence type="ECO:0000313" key="2">
    <source>
        <dbReference type="Proteomes" id="UP000054485"/>
    </source>
</evidence>
<dbReference type="Proteomes" id="UP000054485">
    <property type="component" value="Unassembled WGS sequence"/>
</dbReference>
<evidence type="ECO:0000313" key="1">
    <source>
        <dbReference type="EMBL" id="KIK35114.1"/>
    </source>
</evidence>
<proteinExistence type="predicted"/>
<dbReference type="OrthoDB" id="2687443at2759"/>
<accession>A0A0D0AAJ2</accession>
<organism evidence="1 2">
    <name type="scientific">Suillus luteus UH-Slu-Lm8-n1</name>
    <dbReference type="NCBI Taxonomy" id="930992"/>
    <lineage>
        <taxon>Eukaryota</taxon>
        <taxon>Fungi</taxon>
        <taxon>Dikarya</taxon>
        <taxon>Basidiomycota</taxon>
        <taxon>Agaricomycotina</taxon>
        <taxon>Agaricomycetes</taxon>
        <taxon>Agaricomycetidae</taxon>
        <taxon>Boletales</taxon>
        <taxon>Suillineae</taxon>
        <taxon>Suillaceae</taxon>
        <taxon>Suillus</taxon>
    </lineage>
</organism>
<reference evidence="1 2" key="1">
    <citation type="submission" date="2014-04" db="EMBL/GenBank/DDBJ databases">
        <authorList>
            <consortium name="DOE Joint Genome Institute"/>
            <person name="Kuo A."/>
            <person name="Ruytinx J."/>
            <person name="Rineau F."/>
            <person name="Colpaert J."/>
            <person name="Kohler A."/>
            <person name="Nagy L.G."/>
            <person name="Floudas D."/>
            <person name="Copeland A."/>
            <person name="Barry K.W."/>
            <person name="Cichocki N."/>
            <person name="Veneault-Fourrey C."/>
            <person name="LaButti K."/>
            <person name="Lindquist E.A."/>
            <person name="Lipzen A."/>
            <person name="Lundell T."/>
            <person name="Morin E."/>
            <person name="Murat C."/>
            <person name="Sun H."/>
            <person name="Tunlid A."/>
            <person name="Henrissat B."/>
            <person name="Grigoriev I.V."/>
            <person name="Hibbett D.S."/>
            <person name="Martin F."/>
            <person name="Nordberg H.P."/>
            <person name="Cantor M.N."/>
            <person name="Hua S.X."/>
        </authorList>
    </citation>
    <scope>NUCLEOTIDE SEQUENCE [LARGE SCALE GENOMIC DNA]</scope>
    <source>
        <strain evidence="1 2">UH-Slu-Lm8-n1</strain>
    </source>
</reference>
<gene>
    <name evidence="1" type="ORF">CY34DRAFT_96685</name>
</gene>
<dbReference type="HOGENOM" id="CLU_2929213_0_0_1"/>
<dbReference type="InParanoid" id="A0A0D0AAJ2"/>
<dbReference type="EMBL" id="KN835661">
    <property type="protein sequence ID" value="KIK35114.1"/>
    <property type="molecule type" value="Genomic_DNA"/>
</dbReference>
<name>A0A0D0AAJ2_9AGAM</name>
<protein>
    <submittedName>
        <fullName evidence="1">Unplaced genomic scaffold CY34scaffold_530, whole genome shotgun sequence</fullName>
    </submittedName>
</protein>
<feature type="non-terminal residue" evidence="1">
    <location>
        <position position="1"/>
    </location>
</feature>
<reference evidence="2" key="2">
    <citation type="submission" date="2015-01" db="EMBL/GenBank/DDBJ databases">
        <title>Evolutionary Origins and Diversification of the Mycorrhizal Mutualists.</title>
        <authorList>
            <consortium name="DOE Joint Genome Institute"/>
            <consortium name="Mycorrhizal Genomics Consortium"/>
            <person name="Kohler A."/>
            <person name="Kuo A."/>
            <person name="Nagy L.G."/>
            <person name="Floudas D."/>
            <person name="Copeland A."/>
            <person name="Barry K.W."/>
            <person name="Cichocki N."/>
            <person name="Veneault-Fourrey C."/>
            <person name="LaButti K."/>
            <person name="Lindquist E.A."/>
            <person name="Lipzen A."/>
            <person name="Lundell T."/>
            <person name="Morin E."/>
            <person name="Murat C."/>
            <person name="Riley R."/>
            <person name="Ohm R."/>
            <person name="Sun H."/>
            <person name="Tunlid A."/>
            <person name="Henrissat B."/>
            <person name="Grigoriev I.V."/>
            <person name="Hibbett D.S."/>
            <person name="Martin F."/>
        </authorList>
    </citation>
    <scope>NUCLEOTIDE SEQUENCE [LARGE SCALE GENOMIC DNA]</scope>
    <source>
        <strain evidence="2">UH-Slu-Lm8-n1</strain>
    </source>
</reference>
<dbReference type="AlphaFoldDB" id="A0A0D0AAJ2"/>